<dbReference type="OrthoDB" id="2143914at2759"/>
<dbReference type="SMART" id="SM00717">
    <property type="entry name" value="SANT"/>
    <property type="match status" value="2"/>
</dbReference>
<dbReference type="Pfam" id="PF00249">
    <property type="entry name" value="Myb_DNA-binding"/>
    <property type="match status" value="2"/>
</dbReference>
<dbReference type="GO" id="GO:0005634">
    <property type="term" value="C:nucleus"/>
    <property type="evidence" value="ECO:0007669"/>
    <property type="project" value="UniProtKB-SubCell"/>
</dbReference>
<dbReference type="GO" id="GO:0030154">
    <property type="term" value="P:cell differentiation"/>
    <property type="evidence" value="ECO:0007669"/>
    <property type="project" value="UniProtKB-ARBA"/>
</dbReference>
<feature type="domain" description="Myb-like" evidence="7">
    <location>
        <begin position="76"/>
        <end position="126"/>
    </location>
</feature>
<dbReference type="FunFam" id="1.10.10.60:FF:000353">
    <property type="entry name" value="Transcription factor WER"/>
    <property type="match status" value="1"/>
</dbReference>
<evidence type="ECO:0000256" key="5">
    <source>
        <dbReference type="ARBA" id="ARBA00023242"/>
    </source>
</evidence>
<name>A0A834G1X7_RHOSS</name>
<evidence type="ECO:0000313" key="9">
    <source>
        <dbReference type="EMBL" id="KAF7123517.1"/>
    </source>
</evidence>
<accession>A0A834G1X7</accession>
<dbReference type="AlphaFoldDB" id="A0A834G1X7"/>
<dbReference type="InterPro" id="IPR015495">
    <property type="entry name" value="Myb_TF_plants"/>
</dbReference>
<evidence type="ECO:0000256" key="1">
    <source>
        <dbReference type="ARBA" id="ARBA00004123"/>
    </source>
</evidence>
<feature type="domain" description="HTH myb-type" evidence="8">
    <location>
        <begin position="76"/>
        <end position="130"/>
    </location>
</feature>
<keyword evidence="10" id="KW-1185">Reference proteome</keyword>
<evidence type="ECO:0000313" key="10">
    <source>
        <dbReference type="Proteomes" id="UP000626092"/>
    </source>
</evidence>
<dbReference type="EMBL" id="WJXA01000012">
    <property type="protein sequence ID" value="KAF7123517.1"/>
    <property type="molecule type" value="Genomic_DNA"/>
</dbReference>
<comment type="subcellular location">
    <subcellularLocation>
        <location evidence="1">Nucleus</location>
    </subcellularLocation>
</comment>
<evidence type="ECO:0000259" key="8">
    <source>
        <dbReference type="PROSITE" id="PS51294"/>
    </source>
</evidence>
<proteinExistence type="predicted"/>
<dbReference type="Gene3D" id="1.10.10.60">
    <property type="entry name" value="Homeodomain-like"/>
    <property type="match status" value="2"/>
</dbReference>
<dbReference type="Proteomes" id="UP000626092">
    <property type="component" value="Unassembled WGS sequence"/>
</dbReference>
<dbReference type="InterPro" id="IPR009057">
    <property type="entry name" value="Homeodomain-like_sf"/>
</dbReference>
<evidence type="ECO:0000256" key="4">
    <source>
        <dbReference type="ARBA" id="ARBA00023163"/>
    </source>
</evidence>
<keyword evidence="4" id="KW-0804">Transcription</keyword>
<evidence type="ECO:0000256" key="6">
    <source>
        <dbReference type="SAM" id="Phobius"/>
    </source>
</evidence>
<keyword evidence="5" id="KW-0539">Nucleus</keyword>
<dbReference type="InterPro" id="IPR001005">
    <property type="entry name" value="SANT/Myb"/>
</dbReference>
<gene>
    <name evidence="9" type="ORF">RHSIM_Rhsim12G0164500</name>
</gene>
<feature type="domain" description="HTH myb-type" evidence="8">
    <location>
        <begin position="5"/>
        <end position="75"/>
    </location>
</feature>
<keyword evidence="6" id="KW-0472">Membrane</keyword>
<reference evidence="9" key="1">
    <citation type="submission" date="2019-11" db="EMBL/GenBank/DDBJ databases">
        <authorList>
            <person name="Liu Y."/>
            <person name="Hou J."/>
            <person name="Li T.-Q."/>
            <person name="Guan C.-H."/>
            <person name="Wu X."/>
            <person name="Wu H.-Z."/>
            <person name="Ling F."/>
            <person name="Zhang R."/>
            <person name="Shi X.-G."/>
            <person name="Ren J.-P."/>
            <person name="Chen E.-F."/>
            <person name="Sun J.-M."/>
        </authorList>
    </citation>
    <scope>NUCLEOTIDE SEQUENCE</scope>
    <source>
        <strain evidence="9">Adult_tree_wgs_1</strain>
        <tissue evidence="9">Leaves</tissue>
    </source>
</reference>
<keyword evidence="2" id="KW-0805">Transcription regulation</keyword>
<evidence type="ECO:0000256" key="2">
    <source>
        <dbReference type="ARBA" id="ARBA00023015"/>
    </source>
</evidence>
<dbReference type="PROSITE" id="PS50090">
    <property type="entry name" value="MYB_LIKE"/>
    <property type="match status" value="2"/>
</dbReference>
<comment type="caution">
    <text evidence="9">The sequence shown here is derived from an EMBL/GenBank/DDBJ whole genome shotgun (WGS) entry which is preliminary data.</text>
</comment>
<feature type="domain" description="Myb-like" evidence="7">
    <location>
        <begin position="5"/>
        <end position="75"/>
    </location>
</feature>
<dbReference type="GO" id="GO:0003677">
    <property type="term" value="F:DNA binding"/>
    <property type="evidence" value="ECO:0007669"/>
    <property type="project" value="UniProtKB-KW"/>
</dbReference>
<protein>
    <submittedName>
        <fullName evidence="9">Uncharacterized protein</fullName>
    </submittedName>
</protein>
<sequence length="239" mass="27263">MERGDKGHRKGLWTEEEDRVLMDYIRLHGKGRWNQVAKVTVTGNTLVTIGFFVVVVRIGLKRCGKSCRLRWINYLSPSIKHGDFSEEEDDLIIRLHNLLGNRWSLIAGRVPGRTDNQVKNHWNTHLSKKLGIKRQQRAKLKAPSEALPPKGKGVEKVSAPADTCFELPSNNNVRTDDQKYIDDGAQSVLGYFGLQEPIMVNEGYENPFWFTNDESNLSTPTLTQLLDQHSLDNLFWHGL</sequence>
<dbReference type="CDD" id="cd00167">
    <property type="entry name" value="SANT"/>
    <property type="match status" value="2"/>
</dbReference>
<keyword evidence="3" id="KW-0238">DNA-binding</keyword>
<dbReference type="PANTHER" id="PTHR47999">
    <property type="entry name" value="TRANSCRIPTION FACTOR MYB8-RELATED-RELATED"/>
    <property type="match status" value="1"/>
</dbReference>
<dbReference type="PANTHER" id="PTHR47999:SF59">
    <property type="entry name" value="TRANSCRIPTION FACTOR WER-LIKE"/>
    <property type="match status" value="1"/>
</dbReference>
<evidence type="ECO:0000259" key="7">
    <source>
        <dbReference type="PROSITE" id="PS50090"/>
    </source>
</evidence>
<keyword evidence="6" id="KW-0812">Transmembrane</keyword>
<feature type="transmembrane region" description="Helical" evidence="6">
    <location>
        <begin position="41"/>
        <end position="60"/>
    </location>
</feature>
<organism evidence="9 10">
    <name type="scientific">Rhododendron simsii</name>
    <name type="common">Sims's rhododendron</name>
    <dbReference type="NCBI Taxonomy" id="118357"/>
    <lineage>
        <taxon>Eukaryota</taxon>
        <taxon>Viridiplantae</taxon>
        <taxon>Streptophyta</taxon>
        <taxon>Embryophyta</taxon>
        <taxon>Tracheophyta</taxon>
        <taxon>Spermatophyta</taxon>
        <taxon>Magnoliopsida</taxon>
        <taxon>eudicotyledons</taxon>
        <taxon>Gunneridae</taxon>
        <taxon>Pentapetalae</taxon>
        <taxon>asterids</taxon>
        <taxon>Ericales</taxon>
        <taxon>Ericaceae</taxon>
        <taxon>Ericoideae</taxon>
        <taxon>Rhodoreae</taxon>
        <taxon>Rhododendron</taxon>
    </lineage>
</organism>
<evidence type="ECO:0000256" key="3">
    <source>
        <dbReference type="ARBA" id="ARBA00023125"/>
    </source>
</evidence>
<dbReference type="InterPro" id="IPR017930">
    <property type="entry name" value="Myb_dom"/>
</dbReference>
<keyword evidence="6" id="KW-1133">Transmembrane helix</keyword>
<dbReference type="SUPFAM" id="SSF46689">
    <property type="entry name" value="Homeodomain-like"/>
    <property type="match status" value="1"/>
</dbReference>
<dbReference type="PROSITE" id="PS51294">
    <property type="entry name" value="HTH_MYB"/>
    <property type="match status" value="2"/>
</dbReference>